<organism evidence="1 2">
    <name type="scientific">Sphaerodactylus townsendi</name>
    <dbReference type="NCBI Taxonomy" id="933632"/>
    <lineage>
        <taxon>Eukaryota</taxon>
        <taxon>Metazoa</taxon>
        <taxon>Chordata</taxon>
        <taxon>Craniata</taxon>
        <taxon>Vertebrata</taxon>
        <taxon>Euteleostomi</taxon>
        <taxon>Lepidosauria</taxon>
        <taxon>Squamata</taxon>
        <taxon>Bifurcata</taxon>
        <taxon>Gekkota</taxon>
        <taxon>Sphaerodactylidae</taxon>
        <taxon>Sphaerodactylus</taxon>
    </lineage>
</organism>
<dbReference type="EMBL" id="CM037619">
    <property type="protein sequence ID" value="KAH8008157.1"/>
    <property type="molecule type" value="Genomic_DNA"/>
</dbReference>
<name>A0ACB8FS93_9SAUR</name>
<proteinExistence type="predicted"/>
<sequence>MVIWFPFYELSDYRRPSRLGNMQHSSSGFCSQTEEAILENLTPGTPIPVPMYEALNVAGTGKWSESDKFATMPAVPGLALDPSPVIAIVRRHRKPQKKTVFLPAS</sequence>
<evidence type="ECO:0000313" key="1">
    <source>
        <dbReference type="EMBL" id="KAH8008157.1"/>
    </source>
</evidence>
<accession>A0ACB8FS93</accession>
<protein>
    <submittedName>
        <fullName evidence="1">Uncharacterized protein</fullName>
    </submittedName>
</protein>
<comment type="caution">
    <text evidence="1">The sequence shown here is derived from an EMBL/GenBank/DDBJ whole genome shotgun (WGS) entry which is preliminary data.</text>
</comment>
<reference evidence="1" key="1">
    <citation type="submission" date="2021-08" db="EMBL/GenBank/DDBJ databases">
        <title>The first chromosome-level gecko genome reveals the dynamic sex chromosomes of Neotropical dwarf geckos (Sphaerodactylidae: Sphaerodactylus).</title>
        <authorList>
            <person name="Pinto B.J."/>
            <person name="Keating S.E."/>
            <person name="Gamble T."/>
        </authorList>
    </citation>
    <scope>NUCLEOTIDE SEQUENCE</scope>
    <source>
        <strain evidence="1">TG3544</strain>
    </source>
</reference>
<gene>
    <name evidence="1" type="ORF">K3G42_028129</name>
</gene>
<dbReference type="Proteomes" id="UP000827872">
    <property type="component" value="Linkage Group LG06"/>
</dbReference>
<evidence type="ECO:0000313" key="2">
    <source>
        <dbReference type="Proteomes" id="UP000827872"/>
    </source>
</evidence>
<keyword evidence="2" id="KW-1185">Reference proteome</keyword>